<dbReference type="AlphaFoldDB" id="A0AA35W7C8"/>
<dbReference type="SUPFAM" id="SSF53335">
    <property type="entry name" value="S-adenosyl-L-methionine-dependent methyltransferases"/>
    <property type="match status" value="1"/>
</dbReference>
<dbReference type="InterPro" id="IPR000682">
    <property type="entry name" value="PCMT"/>
</dbReference>
<dbReference type="NCBIfam" id="TIGR00080">
    <property type="entry name" value="pimt"/>
    <property type="match status" value="1"/>
</dbReference>
<evidence type="ECO:0000256" key="7">
    <source>
        <dbReference type="ARBA" id="ARBA00022691"/>
    </source>
</evidence>
<dbReference type="Proteomes" id="UP001174909">
    <property type="component" value="Unassembled WGS sequence"/>
</dbReference>
<dbReference type="EC" id="2.1.1.77" evidence="3"/>
<keyword evidence="7" id="KW-0949">S-adenosyl-L-methionine</keyword>
<dbReference type="EMBL" id="CASHTH010000545">
    <property type="protein sequence ID" value="CAI8003872.1"/>
    <property type="molecule type" value="Genomic_DNA"/>
</dbReference>
<evidence type="ECO:0000256" key="6">
    <source>
        <dbReference type="ARBA" id="ARBA00022679"/>
    </source>
</evidence>
<comment type="similarity">
    <text evidence="2">Belongs to the methyltransferase superfamily. L-isoaspartyl/D-aspartyl protein methyltransferase family.</text>
</comment>
<accession>A0AA35W7C8</accession>
<dbReference type="PANTHER" id="PTHR11579:SF0">
    <property type="entry name" value="PROTEIN-L-ISOASPARTATE(D-ASPARTATE) O-METHYLTRANSFERASE"/>
    <property type="match status" value="1"/>
</dbReference>
<evidence type="ECO:0000256" key="1">
    <source>
        <dbReference type="ARBA" id="ARBA00004496"/>
    </source>
</evidence>
<dbReference type="PANTHER" id="PTHR11579">
    <property type="entry name" value="PROTEIN-L-ISOASPARTATE O-METHYLTRANSFERASE"/>
    <property type="match status" value="1"/>
</dbReference>
<keyword evidence="6" id="KW-0808">Transferase</keyword>
<organism evidence="8 9">
    <name type="scientific">Geodia barretti</name>
    <name type="common">Barrett's horny sponge</name>
    <dbReference type="NCBI Taxonomy" id="519541"/>
    <lineage>
        <taxon>Eukaryota</taxon>
        <taxon>Metazoa</taxon>
        <taxon>Porifera</taxon>
        <taxon>Demospongiae</taxon>
        <taxon>Heteroscleromorpha</taxon>
        <taxon>Tetractinellida</taxon>
        <taxon>Astrophorina</taxon>
        <taxon>Geodiidae</taxon>
        <taxon>Geodia</taxon>
    </lineage>
</organism>
<dbReference type="GO" id="GO:0032259">
    <property type="term" value="P:methylation"/>
    <property type="evidence" value="ECO:0007669"/>
    <property type="project" value="UniProtKB-KW"/>
</dbReference>
<sequence>MRKVERHLFVKPQYLNVAYQDGALPIDCDQTISQPYIVALMTDLLELTPTSKVLEIGTGCGYQTAILAELARDVYSVEIISGLVKSAKARLETLNYRNIHLKKGDGYYGWREHAPYDAVLVAAAPTDVPERLIQQLRPGGRMVIPVGGSEQNLLLIQKGLQTDENSIQSLETTEIIRVRFVPMTSGLN</sequence>
<dbReference type="Gene3D" id="3.40.50.150">
    <property type="entry name" value="Vaccinia Virus protein VP39"/>
    <property type="match status" value="1"/>
</dbReference>
<comment type="subcellular location">
    <subcellularLocation>
        <location evidence="1">Cytoplasm</location>
    </subcellularLocation>
</comment>
<name>A0AA35W7C8_GEOBA</name>
<proteinExistence type="inferred from homology"/>
<dbReference type="NCBIfam" id="NF001453">
    <property type="entry name" value="PRK00312.1"/>
    <property type="match status" value="1"/>
</dbReference>
<evidence type="ECO:0000256" key="4">
    <source>
        <dbReference type="ARBA" id="ARBA00022490"/>
    </source>
</evidence>
<dbReference type="Pfam" id="PF01135">
    <property type="entry name" value="PCMT"/>
    <property type="match status" value="1"/>
</dbReference>
<dbReference type="FunFam" id="3.40.50.150:FF:000010">
    <property type="entry name" value="Protein-L-isoaspartate O-methyltransferase"/>
    <property type="match status" value="1"/>
</dbReference>
<keyword evidence="5" id="KW-0489">Methyltransferase</keyword>
<keyword evidence="9" id="KW-1185">Reference proteome</keyword>
<dbReference type="InterPro" id="IPR029063">
    <property type="entry name" value="SAM-dependent_MTases_sf"/>
</dbReference>
<evidence type="ECO:0000313" key="8">
    <source>
        <dbReference type="EMBL" id="CAI8003872.1"/>
    </source>
</evidence>
<evidence type="ECO:0000256" key="5">
    <source>
        <dbReference type="ARBA" id="ARBA00022603"/>
    </source>
</evidence>
<dbReference type="GO" id="GO:0004719">
    <property type="term" value="F:protein-L-isoaspartate (D-aspartate) O-methyltransferase activity"/>
    <property type="evidence" value="ECO:0007669"/>
    <property type="project" value="UniProtKB-EC"/>
</dbReference>
<reference evidence="8" key="1">
    <citation type="submission" date="2023-03" db="EMBL/GenBank/DDBJ databases">
        <authorList>
            <person name="Steffen K."/>
            <person name="Cardenas P."/>
        </authorList>
    </citation>
    <scope>NUCLEOTIDE SEQUENCE</scope>
</reference>
<evidence type="ECO:0000313" key="9">
    <source>
        <dbReference type="Proteomes" id="UP001174909"/>
    </source>
</evidence>
<dbReference type="CDD" id="cd02440">
    <property type="entry name" value="AdoMet_MTases"/>
    <property type="match status" value="1"/>
</dbReference>
<evidence type="ECO:0000256" key="2">
    <source>
        <dbReference type="ARBA" id="ARBA00005369"/>
    </source>
</evidence>
<evidence type="ECO:0000256" key="3">
    <source>
        <dbReference type="ARBA" id="ARBA00011890"/>
    </source>
</evidence>
<dbReference type="GO" id="GO:0005737">
    <property type="term" value="C:cytoplasm"/>
    <property type="evidence" value="ECO:0007669"/>
    <property type="project" value="UniProtKB-SubCell"/>
</dbReference>
<gene>
    <name evidence="8" type="ORF">GBAR_LOCUS3792</name>
</gene>
<keyword evidence="4" id="KW-0963">Cytoplasm</keyword>
<comment type="caution">
    <text evidence="8">The sequence shown here is derived from an EMBL/GenBank/DDBJ whole genome shotgun (WGS) entry which is preliminary data.</text>
</comment>
<protein>
    <recommendedName>
        <fullName evidence="3">protein-L-isoaspartate(D-aspartate) O-methyltransferase</fullName>
        <ecNumber evidence="3">2.1.1.77</ecNumber>
    </recommendedName>
</protein>